<dbReference type="Gene3D" id="2.40.160.60">
    <property type="entry name" value="Outer membrane protein transport protein (OMPP1/FadL/TodX)"/>
    <property type="match status" value="1"/>
</dbReference>
<keyword evidence="3" id="KW-1185">Reference proteome</keyword>
<protein>
    <recommendedName>
        <fullName evidence="1">Type IX secretion system protein PorV domain-containing protein</fullName>
    </recommendedName>
</protein>
<reference evidence="2 3" key="1">
    <citation type="submission" date="2016-11" db="EMBL/GenBank/DDBJ databases">
        <title>Study of marine rhodopsin-containing bacteria.</title>
        <authorList>
            <person name="Yoshizawa S."/>
            <person name="Kumagai Y."/>
            <person name="Kogure K."/>
        </authorList>
    </citation>
    <scope>NUCLEOTIDE SEQUENCE [LARGE SCALE GENOMIC DNA]</scope>
    <source>
        <strain evidence="2 3">SAORIC-28</strain>
    </source>
</reference>
<accession>A0A271IXY1</accession>
<dbReference type="InterPro" id="IPR045741">
    <property type="entry name" value="PorV"/>
</dbReference>
<organism evidence="2 3">
    <name type="scientific">Rubrivirga marina</name>
    <dbReference type="NCBI Taxonomy" id="1196024"/>
    <lineage>
        <taxon>Bacteria</taxon>
        <taxon>Pseudomonadati</taxon>
        <taxon>Rhodothermota</taxon>
        <taxon>Rhodothermia</taxon>
        <taxon>Rhodothermales</taxon>
        <taxon>Rubricoccaceae</taxon>
        <taxon>Rubrivirga</taxon>
    </lineage>
</organism>
<dbReference type="NCBIfam" id="NF033709">
    <property type="entry name" value="PorV_fam"/>
    <property type="match status" value="1"/>
</dbReference>
<evidence type="ECO:0000313" key="3">
    <source>
        <dbReference type="Proteomes" id="UP000216339"/>
    </source>
</evidence>
<gene>
    <name evidence="2" type="ORF">BSZ37_02425</name>
</gene>
<evidence type="ECO:0000259" key="1">
    <source>
        <dbReference type="Pfam" id="PF19572"/>
    </source>
</evidence>
<name>A0A271IXY1_9BACT</name>
<feature type="domain" description="Type IX secretion system protein PorV" evidence="1">
    <location>
        <begin position="35"/>
        <end position="212"/>
    </location>
</feature>
<dbReference type="SUPFAM" id="SSF56935">
    <property type="entry name" value="Porins"/>
    <property type="match status" value="1"/>
</dbReference>
<proteinExistence type="predicted"/>
<dbReference type="EMBL" id="MQWD01000001">
    <property type="protein sequence ID" value="PAP75379.1"/>
    <property type="molecule type" value="Genomic_DNA"/>
</dbReference>
<dbReference type="OrthoDB" id="9808507at2"/>
<sequence>MPATQPLVRRARVGLALVLLGLGGGLPEAGAQSVSRAGTTAAPFLQIGVGPRAMALGGAFTASADDATALYWNPAGLAQMRAGEFVSAHSEWLGDVSHDYVGVAVPLAGGVVGASVTMLGVPEMTVRTELNQQGTGETFDAADLAVGLSYGRQISDRFSIGGTAKYIQQRVWHSTASAVAVDIGTRFQTDFFGGLTIGAAISNFGSDLQLDGRDLRTFVDPDPSQDGTNGQIPADYALDTWSLPLDFKIGVVSRPLASRMNQLSVSVDALHPSSNYESLNVGAEYGFRERVFFRGGFQGLFLPEREGGLALGLGVRQPLPYPDGMAKLDYAFRDGGRLGRVHTVGLSVTF</sequence>
<dbReference type="Pfam" id="PF19572">
    <property type="entry name" value="PorV"/>
    <property type="match status" value="1"/>
</dbReference>
<dbReference type="AlphaFoldDB" id="A0A271IXY1"/>
<dbReference type="Proteomes" id="UP000216339">
    <property type="component" value="Unassembled WGS sequence"/>
</dbReference>
<dbReference type="RefSeq" id="WP_095509012.1">
    <property type="nucleotide sequence ID" value="NZ_MQWD01000001.1"/>
</dbReference>
<evidence type="ECO:0000313" key="2">
    <source>
        <dbReference type="EMBL" id="PAP75379.1"/>
    </source>
</evidence>
<comment type="caution">
    <text evidence="2">The sequence shown here is derived from an EMBL/GenBank/DDBJ whole genome shotgun (WGS) entry which is preliminary data.</text>
</comment>